<dbReference type="AlphaFoldDB" id="A0AAN7W8W8"/>
<evidence type="ECO:0000313" key="1">
    <source>
        <dbReference type="EMBL" id="KAK5699819.1"/>
    </source>
</evidence>
<organism evidence="1 2">
    <name type="scientific">Elasticomyces elasticus</name>
    <dbReference type="NCBI Taxonomy" id="574655"/>
    <lineage>
        <taxon>Eukaryota</taxon>
        <taxon>Fungi</taxon>
        <taxon>Dikarya</taxon>
        <taxon>Ascomycota</taxon>
        <taxon>Pezizomycotina</taxon>
        <taxon>Dothideomycetes</taxon>
        <taxon>Dothideomycetidae</taxon>
        <taxon>Mycosphaerellales</taxon>
        <taxon>Teratosphaeriaceae</taxon>
        <taxon>Elasticomyces</taxon>
    </lineage>
</organism>
<evidence type="ECO:0000313" key="2">
    <source>
        <dbReference type="Proteomes" id="UP001310594"/>
    </source>
</evidence>
<accession>A0AAN7W8W8</accession>
<proteinExistence type="predicted"/>
<dbReference type="EMBL" id="JAVRQU010000008">
    <property type="protein sequence ID" value="KAK5699819.1"/>
    <property type="molecule type" value="Genomic_DNA"/>
</dbReference>
<name>A0AAN7W8W8_9PEZI</name>
<gene>
    <name evidence="1" type="ORF">LTR97_005950</name>
</gene>
<dbReference type="Proteomes" id="UP001310594">
    <property type="component" value="Unassembled WGS sequence"/>
</dbReference>
<comment type="caution">
    <text evidence="1">The sequence shown here is derived from an EMBL/GenBank/DDBJ whole genome shotgun (WGS) entry which is preliminary data.</text>
</comment>
<protein>
    <submittedName>
        <fullName evidence="1">Uncharacterized protein</fullName>
    </submittedName>
</protein>
<reference evidence="1" key="1">
    <citation type="submission" date="2023-08" db="EMBL/GenBank/DDBJ databases">
        <title>Black Yeasts Isolated from many extreme environments.</title>
        <authorList>
            <person name="Coleine C."/>
            <person name="Stajich J.E."/>
            <person name="Selbmann L."/>
        </authorList>
    </citation>
    <scope>NUCLEOTIDE SEQUENCE</scope>
    <source>
        <strain evidence="1">CCFEE 5810</strain>
    </source>
</reference>
<sequence>MVDNPGLQLKGLLALPAELREQIYELLVVKPRKSEVSDTNDLETALRWLSAIDELNISRLRHLALCGWTRVPFGHMMVRRWVRVVLDLKEGTMEMEDSETLPDRSQLMVAIRNMKESFGAMVAAREGRRFDLESLTGLMSGFHSMCEAYKAA</sequence>